<dbReference type="FunFam" id="3.40.50.300:FF:000913">
    <property type="entry name" value="ABC multidrug transporter SitT"/>
    <property type="match status" value="1"/>
</dbReference>
<evidence type="ECO:0000256" key="2">
    <source>
        <dbReference type="ARBA" id="ARBA00007577"/>
    </source>
</evidence>
<evidence type="ECO:0000256" key="8">
    <source>
        <dbReference type="ARBA" id="ARBA00022989"/>
    </source>
</evidence>
<proteinExistence type="inferred from homology"/>
<feature type="domain" description="ABC transmembrane type-1" evidence="14">
    <location>
        <begin position="725"/>
        <end position="1014"/>
    </location>
</feature>
<accession>A0A2C5YD94</accession>
<feature type="transmembrane region" description="Helical" evidence="12">
    <location>
        <begin position="78"/>
        <end position="107"/>
    </location>
</feature>
<evidence type="ECO:0000256" key="11">
    <source>
        <dbReference type="SAM" id="MobiDB-lite"/>
    </source>
</evidence>
<organism evidence="15 16">
    <name type="scientific">Ophiocordyceps australis</name>
    <dbReference type="NCBI Taxonomy" id="1399860"/>
    <lineage>
        <taxon>Eukaryota</taxon>
        <taxon>Fungi</taxon>
        <taxon>Dikarya</taxon>
        <taxon>Ascomycota</taxon>
        <taxon>Pezizomycotina</taxon>
        <taxon>Sordariomycetes</taxon>
        <taxon>Hypocreomycetidae</taxon>
        <taxon>Hypocreales</taxon>
        <taxon>Ophiocordycipitaceae</taxon>
        <taxon>Ophiocordyceps</taxon>
    </lineage>
</organism>
<evidence type="ECO:0000313" key="16">
    <source>
        <dbReference type="Proteomes" id="UP000226192"/>
    </source>
</evidence>
<dbReference type="SUPFAM" id="SSF52540">
    <property type="entry name" value="P-loop containing nucleoside triphosphate hydrolases"/>
    <property type="match status" value="2"/>
</dbReference>
<dbReference type="InterPro" id="IPR003593">
    <property type="entry name" value="AAA+_ATPase"/>
</dbReference>
<dbReference type="InterPro" id="IPR039421">
    <property type="entry name" value="Type_1_exporter"/>
</dbReference>
<dbReference type="FunFam" id="3.40.50.300:FF:000240">
    <property type="entry name" value="ABC transporter B family member 20"/>
    <property type="match status" value="1"/>
</dbReference>
<keyword evidence="6" id="KW-0547">Nucleotide-binding</keyword>
<evidence type="ECO:0000256" key="12">
    <source>
        <dbReference type="SAM" id="Phobius"/>
    </source>
</evidence>
<comment type="similarity">
    <text evidence="2">Belongs to the ABC transporter superfamily. ABCB family. Multidrug resistance exporter (TC 3.A.1.201) subfamily.</text>
</comment>
<dbReference type="Gene3D" id="1.20.1560.10">
    <property type="entry name" value="ABC transporter type 1, transmembrane domain"/>
    <property type="match status" value="2"/>
</dbReference>
<feature type="transmembrane region" description="Helical" evidence="12">
    <location>
        <begin position="300"/>
        <end position="320"/>
    </location>
</feature>
<dbReference type="InterPro" id="IPR017871">
    <property type="entry name" value="ABC_transporter-like_CS"/>
</dbReference>
<name>A0A2C5YD94_9HYPO</name>
<feature type="transmembrane region" description="Helical" evidence="12">
    <location>
        <begin position="768"/>
        <end position="793"/>
    </location>
</feature>
<dbReference type="GO" id="GO:0005524">
    <property type="term" value="F:ATP binding"/>
    <property type="evidence" value="ECO:0007669"/>
    <property type="project" value="UniProtKB-KW"/>
</dbReference>
<keyword evidence="9 12" id="KW-0472">Membrane</keyword>
<evidence type="ECO:0000259" key="14">
    <source>
        <dbReference type="PROSITE" id="PS50929"/>
    </source>
</evidence>
<dbReference type="Pfam" id="PF00005">
    <property type="entry name" value="ABC_tran"/>
    <property type="match status" value="2"/>
</dbReference>
<reference evidence="15 16" key="1">
    <citation type="submission" date="2017-06" db="EMBL/GenBank/DDBJ databases">
        <title>Ant-infecting Ophiocordyceps genomes reveal a high diversity of potential behavioral manipulation genes and a possible major role for enterotoxins.</title>
        <authorList>
            <person name="De Bekker C."/>
            <person name="Evans H.C."/>
            <person name="Brachmann A."/>
            <person name="Hughes D.P."/>
        </authorList>
    </citation>
    <scope>NUCLEOTIDE SEQUENCE [LARGE SCALE GENOMIC DNA]</scope>
    <source>
        <strain evidence="15 16">Map64</strain>
    </source>
</reference>
<dbReference type="CDD" id="cd18578">
    <property type="entry name" value="ABC_6TM_Pgp_ABCB1_D2_like"/>
    <property type="match status" value="1"/>
</dbReference>
<dbReference type="GO" id="GO:0090374">
    <property type="term" value="P:oligopeptide export from mitochondrion"/>
    <property type="evidence" value="ECO:0007669"/>
    <property type="project" value="TreeGrafter"/>
</dbReference>
<keyword evidence="10" id="KW-0325">Glycoprotein</keyword>
<feature type="transmembrane region" description="Helical" evidence="12">
    <location>
        <begin position="340"/>
        <end position="373"/>
    </location>
</feature>
<feature type="transmembrane region" description="Helical" evidence="12">
    <location>
        <begin position="127"/>
        <end position="152"/>
    </location>
</feature>
<keyword evidence="7" id="KW-0067">ATP-binding</keyword>
<evidence type="ECO:0000256" key="6">
    <source>
        <dbReference type="ARBA" id="ARBA00022741"/>
    </source>
</evidence>
<evidence type="ECO:0000259" key="13">
    <source>
        <dbReference type="PROSITE" id="PS50893"/>
    </source>
</evidence>
<dbReference type="PROSITE" id="PS50929">
    <property type="entry name" value="ABC_TM1F"/>
    <property type="match status" value="2"/>
</dbReference>
<dbReference type="OrthoDB" id="6500128at2759"/>
<dbReference type="InterPro" id="IPR003439">
    <property type="entry name" value="ABC_transporter-like_ATP-bd"/>
</dbReference>
<feature type="transmembrane region" description="Helical" evidence="12">
    <location>
        <begin position="842"/>
        <end position="864"/>
    </location>
</feature>
<dbReference type="Pfam" id="PF00664">
    <property type="entry name" value="ABC_membrane"/>
    <property type="match status" value="2"/>
</dbReference>
<keyword evidence="5" id="KW-0677">Repeat</keyword>
<gene>
    <name evidence="15" type="ORF">CDD81_1762</name>
</gene>
<evidence type="ECO:0000256" key="5">
    <source>
        <dbReference type="ARBA" id="ARBA00022737"/>
    </source>
</evidence>
<dbReference type="SUPFAM" id="SSF90123">
    <property type="entry name" value="ABC transporter transmembrane region"/>
    <property type="match status" value="2"/>
</dbReference>
<protein>
    <submittedName>
        <fullName evidence="15">Uncharacterized protein</fullName>
    </submittedName>
</protein>
<dbReference type="SMART" id="SM00382">
    <property type="entry name" value="AAA"/>
    <property type="match status" value="2"/>
</dbReference>
<dbReference type="PROSITE" id="PS00211">
    <property type="entry name" value="ABC_TRANSPORTER_1"/>
    <property type="match status" value="2"/>
</dbReference>
<evidence type="ECO:0000256" key="3">
    <source>
        <dbReference type="ARBA" id="ARBA00022448"/>
    </source>
</evidence>
<evidence type="ECO:0000256" key="9">
    <source>
        <dbReference type="ARBA" id="ARBA00023136"/>
    </source>
</evidence>
<dbReference type="CDD" id="cd18577">
    <property type="entry name" value="ABC_6TM_Pgp_ABCB1_D1_like"/>
    <property type="match status" value="1"/>
</dbReference>
<feature type="domain" description="ABC transmembrane type-1" evidence="14">
    <location>
        <begin position="82"/>
        <end position="369"/>
    </location>
</feature>
<dbReference type="PROSITE" id="PS50893">
    <property type="entry name" value="ABC_TRANSPORTER_2"/>
    <property type="match status" value="2"/>
</dbReference>
<dbReference type="PANTHER" id="PTHR43394">
    <property type="entry name" value="ATP-DEPENDENT PERMEASE MDL1, MITOCHONDRIAL"/>
    <property type="match status" value="1"/>
</dbReference>
<feature type="transmembrane region" description="Helical" evidence="12">
    <location>
        <begin position="206"/>
        <end position="224"/>
    </location>
</feature>
<comment type="subcellular location">
    <subcellularLocation>
        <location evidence="1">Membrane</location>
        <topology evidence="1">Multi-pass membrane protein</topology>
    </subcellularLocation>
</comment>
<evidence type="ECO:0000256" key="4">
    <source>
        <dbReference type="ARBA" id="ARBA00022692"/>
    </source>
</evidence>
<keyword evidence="4 12" id="KW-0812">Transmembrane</keyword>
<feature type="domain" description="ABC transporter" evidence="13">
    <location>
        <begin position="1049"/>
        <end position="1288"/>
    </location>
</feature>
<evidence type="ECO:0000256" key="7">
    <source>
        <dbReference type="ARBA" id="ARBA00022840"/>
    </source>
</evidence>
<dbReference type="InterPro" id="IPR011527">
    <property type="entry name" value="ABC1_TM_dom"/>
</dbReference>
<keyword evidence="8 12" id="KW-1133">Transmembrane helix</keyword>
<evidence type="ECO:0000256" key="10">
    <source>
        <dbReference type="ARBA" id="ARBA00023180"/>
    </source>
</evidence>
<sequence>MAGSPSEASDSDETGLVVPDINVAAEEQASPNAKSAAGVDSSVVALSPEQALLEKQLRIDPVKLSFFGIYRYASWFDLAIVIVCAICAVVAGALVPVTPIISSRIILTFSQAESEGRRVEPLLNQYTIYYVYVLIVALVTWFMSTAGFNYTGARITRTIKMRYFAAVLKQNMAIFDDNGIGDILSQLNDDTKAIQNAISSKLSQTISAFGTLVATIAVCFALDWVLMFELIWSLALGYVVLYAGGKLTVRYSSRSIEASSAGSAVVEEALGSIKTTTSLGMQQYIQTKYMDFLSKAAKSAFVLSSLNSTLIAICVASGYMNVALAFWQGSNRLLDHKTSFTSVVAISMVTKSAAFCVLGVGSNMEAFATAVAGARRLTRMIRRESPIDSSSDKGSSPSHFDSTIELRNVRHIYPCRPDITVLDNVSIKFPMGQTTAIVGHSGSGKSSISNLLLRFYDPLAGQVLLDGQDLASFQLVWLRQQMAVVKQEPFMFDKSIYENIELGFTEPQRGSMSDVKRQSAIYKAADMAQASDFISKLPQGYDTVVGSRGSRLSGGQLQRLAIARALVSNPRILILDEATSALDSFTEARLLSTMSSEDSGRTTIVIAHRLSTIRNADNIVVLNAGHVVESGKHADLMAAKSFYHGLVKAQEVEAEDQHTNGISEQHEQAESFNAKPNKAPVQDEEAAEEAAPMEASTTSDGISSSIFSMILFIFKLNKGERHWLLIGLVCCIIAGGEEPVSAVLFGKAITAISRPLDQANRIRADAGFYSWMFFALALVMLFSCAIQGIAFSFSSENLTNRVRSLALQQYLRMDVSFFDSKSHSASILSNFLSNSAGDLTGLSGSALGIILICISTLVSGIVVSLALGWKLALVCFSVIPLMIGGGYYGVWLVGNFEEKNEEYANEAAGFAGETLNGIQTVAALTKEQKSLDDFEKILCHKKREALVSNLQASFMYALTQSAYYACMALSFWYGGQLILRGEYSLFQAVSVQSAMLLSAYSAGLVFSWTPNIGKAKQAAASLQRLLARKSAIDPSSPDGAALGEVQGQIDFDSVSFSYPSRPDHLALDNLSLTIPPGANVAFVGKTGSGKSTIISLIERFYDPTSGSVLLDSKPIKSLRIADYRKCIGLVSQDPMLYSGTLRMNLILGLDDEAKPTDQDIIKACQEANIYDFVSSLPDGFDTEVGSRGNQLSVGQKQRIVLARALLRQPKILLLDEATSALDSQSEASIQQALEKARHGRTTITIAHRLSTIVKADKIYVINEGRVIEAGTHAQLMAIKGSYHGLYMASKGGQTL</sequence>
<feature type="domain" description="ABC transporter" evidence="13">
    <location>
        <begin position="404"/>
        <end position="649"/>
    </location>
</feature>
<keyword evidence="3" id="KW-0813">Transport</keyword>
<evidence type="ECO:0000313" key="15">
    <source>
        <dbReference type="EMBL" id="PHH65676.1"/>
    </source>
</evidence>
<dbReference type="InterPro" id="IPR027417">
    <property type="entry name" value="P-loop_NTPase"/>
</dbReference>
<keyword evidence="16" id="KW-1185">Reference proteome</keyword>
<dbReference type="GO" id="GO:0016887">
    <property type="term" value="F:ATP hydrolysis activity"/>
    <property type="evidence" value="ECO:0007669"/>
    <property type="project" value="InterPro"/>
</dbReference>
<dbReference type="EMBL" id="NJET01000015">
    <property type="protein sequence ID" value="PHH65676.1"/>
    <property type="molecule type" value="Genomic_DNA"/>
</dbReference>
<feature type="region of interest" description="Disordered" evidence="11">
    <location>
        <begin position="654"/>
        <end position="697"/>
    </location>
</feature>
<dbReference type="PANTHER" id="PTHR43394:SF18">
    <property type="entry name" value="ABC TRANSPORTER B FAMILY MEMBER 11-LIKE"/>
    <property type="match status" value="1"/>
</dbReference>
<dbReference type="GO" id="GO:0005743">
    <property type="term" value="C:mitochondrial inner membrane"/>
    <property type="evidence" value="ECO:0007669"/>
    <property type="project" value="TreeGrafter"/>
</dbReference>
<dbReference type="Gene3D" id="3.40.50.300">
    <property type="entry name" value="P-loop containing nucleotide triphosphate hydrolases"/>
    <property type="match status" value="2"/>
</dbReference>
<evidence type="ECO:0000256" key="1">
    <source>
        <dbReference type="ARBA" id="ARBA00004141"/>
    </source>
</evidence>
<comment type="caution">
    <text evidence="15">The sequence shown here is derived from an EMBL/GenBank/DDBJ whole genome shotgun (WGS) entry which is preliminary data.</text>
</comment>
<dbReference type="STRING" id="1399860.A0A2C5YD94"/>
<dbReference type="Proteomes" id="UP000226192">
    <property type="component" value="Unassembled WGS sequence"/>
</dbReference>
<dbReference type="InterPro" id="IPR036640">
    <property type="entry name" value="ABC1_TM_sf"/>
</dbReference>
<feature type="transmembrane region" description="Helical" evidence="12">
    <location>
        <begin position="871"/>
        <end position="890"/>
    </location>
</feature>
<dbReference type="GO" id="GO:0015421">
    <property type="term" value="F:ABC-type oligopeptide transporter activity"/>
    <property type="evidence" value="ECO:0007669"/>
    <property type="project" value="TreeGrafter"/>
</dbReference>
<dbReference type="CDD" id="cd03249">
    <property type="entry name" value="ABC_MTABC3_MDL1_MDL2"/>
    <property type="match status" value="1"/>
</dbReference>